<feature type="domain" description="Cellulose-binding Sde182 nucleoside hydrolase-like" evidence="2">
    <location>
        <begin position="89"/>
        <end position="163"/>
    </location>
</feature>
<feature type="domain" description="Cellulose-binding Sde182 C-terminal" evidence="3">
    <location>
        <begin position="388"/>
        <end position="482"/>
    </location>
</feature>
<dbReference type="AlphaFoldDB" id="A0A0G4KRA4"/>
<dbReference type="InterPro" id="IPR011044">
    <property type="entry name" value="Quino_amine_DH_bsu"/>
</dbReference>
<reference evidence="5" key="1">
    <citation type="submission" date="2015-05" db="EMBL/GenBank/DDBJ databases">
        <authorList>
            <person name="Fogelqvist Johan"/>
        </authorList>
    </citation>
    <scope>NUCLEOTIDE SEQUENCE [LARGE SCALE GENOMIC DNA]</scope>
</reference>
<proteinExistence type="predicted"/>
<gene>
    <name evidence="4" type="ORF">BN1723_009688</name>
</gene>
<protein>
    <recommendedName>
        <fullName evidence="6">DUF1593-domain-containing protein</fullName>
    </recommendedName>
</protein>
<dbReference type="Proteomes" id="UP000045706">
    <property type="component" value="Unassembled WGS sequence"/>
</dbReference>
<dbReference type="InterPro" id="IPR048527">
    <property type="entry name" value="Sde182_C"/>
</dbReference>
<evidence type="ECO:0008006" key="6">
    <source>
        <dbReference type="Google" id="ProtNLM"/>
    </source>
</evidence>
<feature type="region of interest" description="Disordered" evidence="1">
    <location>
        <begin position="28"/>
        <end position="47"/>
    </location>
</feature>
<dbReference type="Gene3D" id="3.90.245.10">
    <property type="entry name" value="Ribonucleoside hydrolase-like"/>
    <property type="match status" value="2"/>
</dbReference>
<evidence type="ECO:0000259" key="2">
    <source>
        <dbReference type="Pfam" id="PF07632"/>
    </source>
</evidence>
<dbReference type="InterPro" id="IPR013783">
    <property type="entry name" value="Ig-like_fold"/>
</dbReference>
<evidence type="ECO:0000313" key="5">
    <source>
        <dbReference type="Proteomes" id="UP000045706"/>
    </source>
</evidence>
<evidence type="ECO:0000259" key="3">
    <source>
        <dbReference type="Pfam" id="PF21027"/>
    </source>
</evidence>
<dbReference type="InterPro" id="IPR036452">
    <property type="entry name" value="Ribo_hydro-like"/>
</dbReference>
<dbReference type="InterPro" id="IPR011483">
    <property type="entry name" value="Sde182_NH-like"/>
</dbReference>
<evidence type="ECO:0000313" key="4">
    <source>
        <dbReference type="EMBL" id="CRK12313.1"/>
    </source>
</evidence>
<evidence type="ECO:0000256" key="1">
    <source>
        <dbReference type="SAM" id="MobiDB-lite"/>
    </source>
</evidence>
<dbReference type="GO" id="GO:0016799">
    <property type="term" value="F:hydrolase activity, hydrolyzing N-glycosyl compounds"/>
    <property type="evidence" value="ECO:0007669"/>
    <property type="project" value="InterPro"/>
</dbReference>
<feature type="non-terminal residue" evidence="4">
    <location>
        <position position="1"/>
    </location>
</feature>
<dbReference type="Gene3D" id="2.60.40.10">
    <property type="entry name" value="Immunoglobulins"/>
    <property type="match status" value="1"/>
</dbReference>
<accession>A0A0G4KRA4</accession>
<feature type="domain" description="Cellulose-binding Sde182 nucleoside hydrolase-like" evidence="2">
    <location>
        <begin position="164"/>
        <end position="298"/>
    </location>
</feature>
<dbReference type="Pfam" id="PF07632">
    <property type="entry name" value="Sde182_NH-like"/>
    <property type="match status" value="2"/>
</dbReference>
<dbReference type="Pfam" id="PF20055">
    <property type="entry name" value="DUF6454"/>
    <property type="match status" value="1"/>
</dbReference>
<sequence length="845" mass="93672">NRLAASHGAGSTYYQPIMSSCFALPDREPARDSITPRGNPAKPGIMRRTSRRPGVQMVGPLGFACGENWRNDGESHIGTEGVRLPALRESLVRFLLYSNQFDIEGIVAVTSTWMKTKVCPQDMHRIIDGYAGVVENLNNHTHPDHPYPTAETLRSLVKSGPPVLLTIKEKYPADQAASLRAKLRVYTISDQDDTSAWIRAEFPDVFYISSVHAWNQYGLAAWTGIAGDRYYGFDHGGPDFSKMTKSWIKKNIQVGPLGSTYPDYIFIPEGDTPTFLYIIQNGLGVREHPEYGSWGGRYALTDLSGEGLSGRHYSDTTDAVVGADGKTYTSDQATIWRWRDMFQNDFASRIQWSLNPDFKAANHHPVLCVNDSWGHEALELEIEAGEDIVFDASSSHDPDGDSLSFKWWQYKEPTATQWLVRFEVSNLEIENLEPDARRVKVRIPPPEQCCFDRFTTGSPVTRGQLLHLVLEVTDSAGNSLSSSTKVSRIRRSRQGPMTSILGALFFFLFGSATISPLSTMARPSLASPNITITRPSTPFAPSPLPPPNPLTHADEILAQFSKLTRSTSWRLVSKIPFEGELWEPEGIAKVGTDRYFVSAGEYTVPTRKFPDGKWEDGTDRTAGAGFGHIVVFDGQGQRIADATLSEKGSTEYHLGGIDYDGEFIWATLSEYRPNSTATVLRLSPATLQHDTLFRVGDHQGGIVHDPSNRTLTTLNWGGREGSIWSLDKPAPLSKFASPERRVTNPSHWIDYQDCKFLGHAKAYEDRAVMLCSGIAKVADGVEVGGVAIVDAQTLEPLMEVPITMRTDHGVLVTKNPVDVDVVDGRMQLYFLPEEGHSTLHVYEAE</sequence>
<dbReference type="Pfam" id="PF21027">
    <property type="entry name" value="Sde0182_C"/>
    <property type="match status" value="1"/>
</dbReference>
<name>A0A0G4KRA4_VERLO</name>
<organism evidence="4 5">
    <name type="scientific">Verticillium longisporum</name>
    <name type="common">Verticillium dahliae var. longisporum</name>
    <dbReference type="NCBI Taxonomy" id="100787"/>
    <lineage>
        <taxon>Eukaryota</taxon>
        <taxon>Fungi</taxon>
        <taxon>Dikarya</taxon>
        <taxon>Ascomycota</taxon>
        <taxon>Pezizomycotina</taxon>
        <taxon>Sordariomycetes</taxon>
        <taxon>Hypocreomycetidae</taxon>
        <taxon>Glomerellales</taxon>
        <taxon>Plectosphaerellaceae</taxon>
        <taxon>Verticillium</taxon>
    </lineage>
</organism>
<dbReference type="EMBL" id="CVQI01003002">
    <property type="protein sequence ID" value="CRK12313.1"/>
    <property type="molecule type" value="Genomic_DNA"/>
</dbReference>
<dbReference type="InterPro" id="IPR046312">
    <property type="entry name" value="DUF6454"/>
</dbReference>
<dbReference type="SUPFAM" id="SSF50969">
    <property type="entry name" value="YVTN repeat-like/Quinoprotein amine dehydrogenase"/>
    <property type="match status" value="1"/>
</dbReference>